<dbReference type="EMBL" id="BAAAPE010000013">
    <property type="protein sequence ID" value="GAA2087283.1"/>
    <property type="molecule type" value="Genomic_DNA"/>
</dbReference>
<dbReference type="RefSeq" id="WP_344531538.1">
    <property type="nucleotide sequence ID" value="NZ_BAAAPE010000013.1"/>
</dbReference>
<gene>
    <name evidence="3" type="ORF">GCM10009801_50170</name>
</gene>
<feature type="compositionally biased region" description="Basic and acidic residues" evidence="1">
    <location>
        <begin position="175"/>
        <end position="191"/>
    </location>
</feature>
<evidence type="ECO:0000259" key="2">
    <source>
        <dbReference type="Pfam" id="PF07510"/>
    </source>
</evidence>
<feature type="domain" description="GmrSD restriction endonucleases C-terminal" evidence="2">
    <location>
        <begin position="111"/>
        <end position="223"/>
    </location>
</feature>
<reference evidence="3 4" key="1">
    <citation type="journal article" date="2019" name="Int. J. Syst. Evol. Microbiol.">
        <title>The Global Catalogue of Microorganisms (GCM) 10K type strain sequencing project: providing services to taxonomists for standard genome sequencing and annotation.</title>
        <authorList>
            <consortium name="The Broad Institute Genomics Platform"/>
            <consortium name="The Broad Institute Genome Sequencing Center for Infectious Disease"/>
            <person name="Wu L."/>
            <person name="Ma J."/>
        </authorList>
    </citation>
    <scope>NUCLEOTIDE SEQUENCE [LARGE SCALE GENOMIC DNA]</scope>
    <source>
        <strain evidence="3 4">JCM 15478</strain>
    </source>
</reference>
<organism evidence="3 4">
    <name type="scientific">Streptomyces albiaxialis</name>
    <dbReference type="NCBI Taxonomy" id="329523"/>
    <lineage>
        <taxon>Bacteria</taxon>
        <taxon>Bacillati</taxon>
        <taxon>Actinomycetota</taxon>
        <taxon>Actinomycetes</taxon>
        <taxon>Kitasatosporales</taxon>
        <taxon>Streptomycetaceae</taxon>
        <taxon>Streptomyces</taxon>
    </lineage>
</organism>
<name>A0ABN2WAL1_9ACTN</name>
<feature type="region of interest" description="Disordered" evidence="1">
    <location>
        <begin position="174"/>
        <end position="193"/>
    </location>
</feature>
<sequence>MRGPGSGSVSGSVSGYVSGTLAITMTAAALLAGSALVAGPVPAATAAPGDSRTVSLARAVATLPVAGEKPRGFARDKFAHWSDPDQDGCSTRAEVLIEEATTPPGVDGRCVVTGGKWHSYYDKKDHTGAHALAIDHMVPLGEAWESGAASWKPEEREAYANDVDDPRTLAAVTAAEHRAKGDTSDPARWEPSDDGADCRYVAEWTAVKHRWGLTADKKEIAALKNMAAECPPEDLTVVEAR</sequence>
<proteinExistence type="predicted"/>
<dbReference type="PANTHER" id="PTHR24094:SF15">
    <property type="entry name" value="AMP-DEPENDENT SYNTHETASE_LIGASE DOMAIN-CONTAINING PROTEIN-RELATED"/>
    <property type="match status" value="1"/>
</dbReference>
<keyword evidence="3" id="KW-0378">Hydrolase</keyword>
<dbReference type="GO" id="GO:0004519">
    <property type="term" value="F:endonuclease activity"/>
    <property type="evidence" value="ECO:0007669"/>
    <property type="project" value="UniProtKB-KW"/>
</dbReference>
<evidence type="ECO:0000256" key="1">
    <source>
        <dbReference type="SAM" id="MobiDB-lite"/>
    </source>
</evidence>
<dbReference type="Pfam" id="PF07510">
    <property type="entry name" value="GmrSD_C"/>
    <property type="match status" value="1"/>
</dbReference>
<evidence type="ECO:0000313" key="4">
    <source>
        <dbReference type="Proteomes" id="UP001500016"/>
    </source>
</evidence>
<keyword evidence="3" id="KW-0540">Nuclease</keyword>
<evidence type="ECO:0000313" key="3">
    <source>
        <dbReference type="EMBL" id="GAA2087283.1"/>
    </source>
</evidence>
<accession>A0ABN2WAL1</accession>
<keyword evidence="4" id="KW-1185">Reference proteome</keyword>
<dbReference type="Proteomes" id="UP001500016">
    <property type="component" value="Unassembled WGS sequence"/>
</dbReference>
<keyword evidence="3" id="KW-0255">Endonuclease</keyword>
<dbReference type="PANTHER" id="PTHR24094">
    <property type="entry name" value="SECRETED PROTEIN"/>
    <property type="match status" value="1"/>
</dbReference>
<protein>
    <submittedName>
        <fullName evidence="3">HNH endonuclease family protein</fullName>
    </submittedName>
</protein>
<comment type="caution">
    <text evidence="3">The sequence shown here is derived from an EMBL/GenBank/DDBJ whole genome shotgun (WGS) entry which is preliminary data.</text>
</comment>
<dbReference type="InterPro" id="IPR011089">
    <property type="entry name" value="GmrSD_C"/>
</dbReference>